<keyword evidence="2" id="KW-0732">Signal</keyword>
<feature type="chain" id="PRO_5005892045" evidence="2">
    <location>
        <begin position="21"/>
        <end position="892"/>
    </location>
</feature>
<proteinExistence type="predicted"/>
<dbReference type="Pfam" id="PF04155">
    <property type="entry name" value="Ground-like"/>
    <property type="match status" value="1"/>
</dbReference>
<dbReference type="PANTHER" id="PTHR31967">
    <property type="entry name" value="GROUNDHOG (HEDGEHOG-LIKE FAMILY)-RELATED"/>
    <property type="match status" value="1"/>
</dbReference>
<keyword evidence="4" id="KW-1185">Reference proteome</keyword>
<evidence type="ECO:0000313" key="4">
    <source>
        <dbReference type="Proteomes" id="UP000038045"/>
    </source>
</evidence>
<feature type="domain" description="Ground-like" evidence="3">
    <location>
        <begin position="803"/>
        <end position="881"/>
    </location>
</feature>
<accession>A0A0N4ZPW7</accession>
<feature type="compositionally biased region" description="Acidic residues" evidence="1">
    <location>
        <begin position="275"/>
        <end position="286"/>
    </location>
</feature>
<evidence type="ECO:0000259" key="3">
    <source>
        <dbReference type="Pfam" id="PF04155"/>
    </source>
</evidence>
<feature type="compositionally biased region" description="Basic and acidic residues" evidence="1">
    <location>
        <begin position="436"/>
        <end position="447"/>
    </location>
</feature>
<dbReference type="STRING" id="131310.A0A0N4ZPW7"/>
<feature type="signal peptide" evidence="2">
    <location>
        <begin position="1"/>
        <end position="20"/>
    </location>
</feature>
<feature type="compositionally biased region" description="Basic and acidic residues" evidence="1">
    <location>
        <begin position="257"/>
        <end position="267"/>
    </location>
</feature>
<dbReference type="InterPro" id="IPR007284">
    <property type="entry name" value="Ground-like_dom"/>
</dbReference>
<evidence type="ECO:0000313" key="5">
    <source>
        <dbReference type="WBParaSite" id="PTRK_0001057400.1"/>
    </source>
</evidence>
<feature type="compositionally biased region" description="Basic residues" evidence="1">
    <location>
        <begin position="494"/>
        <end position="503"/>
    </location>
</feature>
<evidence type="ECO:0000256" key="1">
    <source>
        <dbReference type="SAM" id="MobiDB-lite"/>
    </source>
</evidence>
<name>A0A0N4ZPW7_PARTI</name>
<reference evidence="5" key="1">
    <citation type="submission" date="2017-02" db="UniProtKB">
        <authorList>
            <consortium name="WormBaseParasite"/>
        </authorList>
    </citation>
    <scope>IDENTIFICATION</scope>
</reference>
<feature type="region of interest" description="Disordered" evidence="1">
    <location>
        <begin position="489"/>
        <end position="512"/>
    </location>
</feature>
<dbReference type="WBParaSite" id="PTRK_0001057400.1">
    <property type="protein sequence ID" value="PTRK_0001057400.1"/>
    <property type="gene ID" value="PTRK_0001057400"/>
</dbReference>
<protein>
    <submittedName>
        <fullName evidence="5">Ground-like domain-containing protein</fullName>
    </submittedName>
</protein>
<evidence type="ECO:0000256" key="2">
    <source>
        <dbReference type="SAM" id="SignalP"/>
    </source>
</evidence>
<feature type="region of interest" description="Disordered" evidence="1">
    <location>
        <begin position="418"/>
        <end position="462"/>
    </location>
</feature>
<dbReference type="AlphaFoldDB" id="A0A0N4ZPW7"/>
<organism evidence="4 5">
    <name type="scientific">Parastrongyloides trichosuri</name>
    <name type="common">Possum-specific nematode worm</name>
    <dbReference type="NCBI Taxonomy" id="131310"/>
    <lineage>
        <taxon>Eukaryota</taxon>
        <taxon>Metazoa</taxon>
        <taxon>Ecdysozoa</taxon>
        <taxon>Nematoda</taxon>
        <taxon>Chromadorea</taxon>
        <taxon>Rhabditida</taxon>
        <taxon>Tylenchina</taxon>
        <taxon>Panagrolaimomorpha</taxon>
        <taxon>Strongyloidoidea</taxon>
        <taxon>Strongyloididae</taxon>
        <taxon>Parastrongyloides</taxon>
    </lineage>
</organism>
<dbReference type="Proteomes" id="UP000038045">
    <property type="component" value="Unplaced"/>
</dbReference>
<sequence length="892" mass="103615">MMRYFCIIITLHICFLPVYEQKKIDKREAFVFSVRDYFDSRKVWIPGSNGLGYATAPLSEKDIDGDMNNNGKMKYVTKSLIPSNKHVDLNKYKLVMRKNNPQNNNEETNALRETNIAKPGNPIRADDKFQFSTIPNNKFEKHSLVPNNENTLKKIEEVSSNDNVYPPGYISDQINELAYQSEVNIHDVSYNVKNTNIDDKNIYKVSNDEKKNNNLDYQRINQTLLNFNEVSYNTRTPQQYKDHSKDIFDSNSYNNEQNKESGSKFDESSNGTIDLPDEDYEVDDHADDSSNGSYIKNFSNKVDSKYSQKNKKIKKNKKLKNEKNYRNEEYYEGANTKTPMKTNRVKGYEDLIILPNKEMKNEKNYYETSTMNPNTVLPVRRTTQSSYDVEDITNDTKLDKDNKKKIINKNYNEVVVKGEKNFNNHDHHKRKKNKNKTSDKNIEKGGYDVKIGNEANFDNNYEKDNEEYTSYYLDDRGYDNFEKRNKEYLEKEKNKKKNKKRPKTTTVHGEENKLNKKKPLKVGKYYIDYEIDKENDNNHGRQIYNLVEEPRYDENYKSNEGHDDDDETDYYLDERNSYSSEEKPLFTPNYMNEYVVKTPDNLTTKKMFRKIKVSATSTTTTSTTTLTTTSYHHTTSEFKLPEIVTPSIEKKVSKITPSPINVSFTEPTSIGRIIHEEKGPLLNSQLKVKSQQQEAIKDIEPSRIDIIQRFFVPSSTSETVGGLTSGSGLGIIPSASPFIPTNATRIPFSVRIKEKGKVIELTNDTSLPIETKEFEEVGEGEEVVGEFKFKEEMCFSTEENFICCNQKLNANIDESFIEMKTKKIHPCNYNAMARYLSKFLEKNMNNTFEIIIAPINFVSKSHFKNDLFCKKFIEDKYILVYGTPQDYPIEGI</sequence>
<feature type="compositionally biased region" description="Basic residues" evidence="1">
    <location>
        <begin position="426"/>
        <end position="435"/>
    </location>
</feature>
<feature type="region of interest" description="Disordered" evidence="1">
    <location>
        <begin position="235"/>
        <end position="297"/>
    </location>
</feature>